<protein>
    <submittedName>
        <fullName evidence="1">Uncharacterized protein</fullName>
    </submittedName>
</protein>
<reference evidence="1 2" key="1">
    <citation type="submission" date="2017-09" db="EMBL/GenBank/DDBJ databases">
        <title>Large-scale bioinformatics analysis of Bacillus genomes uncovers conserved roles of natural products in bacterial physiology.</title>
        <authorList>
            <consortium name="Agbiome Team Llc"/>
            <person name="Bleich R.M."/>
            <person name="Grubbs K.J."/>
            <person name="Santa Maria K.C."/>
            <person name="Allen S.E."/>
            <person name="Farag S."/>
            <person name="Shank E.A."/>
            <person name="Bowers A."/>
        </authorList>
    </citation>
    <scope>NUCLEOTIDE SEQUENCE [LARGE SCALE GENOMIC DNA]</scope>
    <source>
        <strain evidence="1 2">AFS096845</strain>
    </source>
</reference>
<accession>A0A2A7HPB6</accession>
<sequence>MDTKWQRVDVRISIYRKVLESIVFEIGHAIQETTKWVGCNIPIECLRLTHYLRMPSGIIAMLNGIERDYKELKRQKNTY</sequence>
<organism evidence="1 2">
    <name type="scientific">Bacillus cereus</name>
    <dbReference type="NCBI Taxonomy" id="1396"/>
    <lineage>
        <taxon>Bacteria</taxon>
        <taxon>Bacillati</taxon>
        <taxon>Bacillota</taxon>
        <taxon>Bacilli</taxon>
        <taxon>Bacillales</taxon>
        <taxon>Bacillaceae</taxon>
        <taxon>Bacillus</taxon>
        <taxon>Bacillus cereus group</taxon>
    </lineage>
</organism>
<proteinExistence type="predicted"/>
<comment type="caution">
    <text evidence="1">The sequence shown here is derived from an EMBL/GenBank/DDBJ whole genome shotgun (WGS) entry which is preliminary data.</text>
</comment>
<evidence type="ECO:0000313" key="2">
    <source>
        <dbReference type="Proteomes" id="UP000220006"/>
    </source>
</evidence>
<dbReference type="AlphaFoldDB" id="A0A2A7HPB6"/>
<name>A0A2A7HPB6_BACCE</name>
<dbReference type="EMBL" id="NVLK01000153">
    <property type="protein sequence ID" value="PEC18298.1"/>
    <property type="molecule type" value="Genomic_DNA"/>
</dbReference>
<dbReference type="Proteomes" id="UP000220006">
    <property type="component" value="Unassembled WGS sequence"/>
</dbReference>
<evidence type="ECO:0000313" key="1">
    <source>
        <dbReference type="EMBL" id="PEC18298.1"/>
    </source>
</evidence>
<gene>
    <name evidence="1" type="ORF">COM96_28640</name>
</gene>